<evidence type="ECO:0000259" key="8">
    <source>
        <dbReference type="Pfam" id="PF09733"/>
    </source>
</evidence>
<dbReference type="STRING" id="1081102.A0A167ZBX7"/>
<keyword evidence="3" id="KW-0863">Zinc-finger</keyword>
<dbReference type="GO" id="GO:0008270">
    <property type="term" value="F:zinc ion binding"/>
    <property type="evidence" value="ECO:0007669"/>
    <property type="project" value="UniProtKB-KW"/>
</dbReference>
<evidence type="ECO:0000256" key="4">
    <source>
        <dbReference type="ARBA" id="ARBA00022833"/>
    </source>
</evidence>
<dbReference type="CDD" id="cd21552">
    <property type="entry name" value="VEFS-box_ctSUZ12-like"/>
    <property type="match status" value="1"/>
</dbReference>
<protein>
    <recommendedName>
        <fullName evidence="8">Polycomb protein VEFS-Box domain-containing protein</fullName>
    </recommendedName>
</protein>
<keyword evidence="5" id="KW-0805">Transcription regulation</keyword>
<keyword evidence="2" id="KW-0479">Metal-binding</keyword>
<evidence type="ECO:0000256" key="1">
    <source>
        <dbReference type="ARBA" id="ARBA00007416"/>
    </source>
</evidence>
<evidence type="ECO:0000256" key="3">
    <source>
        <dbReference type="ARBA" id="ARBA00022771"/>
    </source>
</evidence>
<feature type="region of interest" description="Disordered" evidence="7">
    <location>
        <begin position="354"/>
        <end position="423"/>
    </location>
</feature>
<accession>A0A167ZBX7</accession>
<evidence type="ECO:0000256" key="5">
    <source>
        <dbReference type="ARBA" id="ARBA00023015"/>
    </source>
</evidence>
<feature type="region of interest" description="Disordered" evidence="7">
    <location>
        <begin position="27"/>
        <end position="50"/>
    </location>
</feature>
<dbReference type="Proteomes" id="UP000076874">
    <property type="component" value="Unassembled WGS sequence"/>
</dbReference>
<keyword evidence="10" id="KW-1185">Reference proteome</keyword>
<evidence type="ECO:0000313" key="9">
    <source>
        <dbReference type="EMBL" id="OAA67331.1"/>
    </source>
</evidence>
<gene>
    <name evidence="9" type="ORF">SPI_01907</name>
</gene>
<evidence type="ECO:0000256" key="2">
    <source>
        <dbReference type="ARBA" id="ARBA00022723"/>
    </source>
</evidence>
<evidence type="ECO:0000256" key="7">
    <source>
        <dbReference type="SAM" id="MobiDB-lite"/>
    </source>
</evidence>
<dbReference type="InterPro" id="IPR019135">
    <property type="entry name" value="Polycomb_protein_VEFS-Box"/>
</dbReference>
<feature type="compositionally biased region" description="Low complexity" evidence="7">
    <location>
        <begin position="240"/>
        <end position="258"/>
    </location>
</feature>
<feature type="domain" description="Polycomb protein VEFS-Box" evidence="8">
    <location>
        <begin position="690"/>
        <end position="775"/>
    </location>
</feature>
<organism evidence="9 10">
    <name type="scientific">Niveomyces insectorum RCEF 264</name>
    <dbReference type="NCBI Taxonomy" id="1081102"/>
    <lineage>
        <taxon>Eukaryota</taxon>
        <taxon>Fungi</taxon>
        <taxon>Dikarya</taxon>
        <taxon>Ascomycota</taxon>
        <taxon>Pezizomycotina</taxon>
        <taxon>Sordariomycetes</taxon>
        <taxon>Hypocreomycetidae</taxon>
        <taxon>Hypocreales</taxon>
        <taxon>Cordycipitaceae</taxon>
        <taxon>Niveomyces</taxon>
    </lineage>
</organism>
<sequence length="861" mass="94453">MAPTPVRRRKLPFLHRNWTAGVTSCQTDVCSSSSSRPRGRRSRHGLGEAWPGAPFSAAAAAAAAATAEGEGRTGAQDEAAADGRPAKRRRVGPSPGGIDHVFKLLEYPVDRSNGLRIQLFNIFHQDTPRLRNTGSIACLPPADVTVFHVRYKVTILSEKCDLPLLLYSAPQIGTVQTSRAARGPRGVARLVLEPFTIPLEHVSVLREDPAVFGLADKYKMRVEIESTGNDTWPPLNLLPSSTTSTAAAADTSSTATTTNGRRQNKYSSRASANDCVLYAESNEFFGRPRMRVPLFLKESPRHDPVPTSFVMDMDVRWTTGFFERPPEPLRKGVASTIIATHPDDPLPLLTVDAPERPLDGPHGRRQGSKTGAARTHTHTNGVSGTRDRGREDAATNGAVVGSPRKPNGVAAHGHVNGDASLNGNAAHAASVNGLHDVVLDSNDDDEGEDDELIEDEEGGFMPLRSLRARKDQPEYNLRTIMNKAHGIVPRAARRRLDPSFPDVFDTTPTHEPNGHSHGPADSIAHVTYLFPPEQLTVEGFVCCFCMAVNPDINQLRAHLLSHGHYRFEYDARPGSKRGRRHHTIHIFRKLDNKTDEHDEPWFNTYQLGRPTKLLDLGAYLDGDDSWLTSRYGPLHDDKSSASAVHAPQPKPQAPAQDKPNIVVPYTKQPLFDPLSKALLVPGSTVRPVAVDDSWRIHKHREIVQDYTDLTSAEKEYIQEFDNFIIPKHISSDAYVPRAMVEFAREKGIWLAAKQARAVEFGKQMAVMVARNILADQDIQAIAAAMRTAWRRAADDPALVAAAEAAAVPKSEPRKSSAGCASCSQRTYHTTCIADGATMSVKNRRDWLCPNCIHLAKPDTAL</sequence>
<proteinExistence type="inferred from homology"/>
<evidence type="ECO:0000313" key="10">
    <source>
        <dbReference type="Proteomes" id="UP000076874"/>
    </source>
</evidence>
<name>A0A167ZBX7_9HYPO</name>
<dbReference type="EMBL" id="AZHD01000002">
    <property type="protein sequence ID" value="OAA67331.1"/>
    <property type="molecule type" value="Genomic_DNA"/>
</dbReference>
<comment type="similarity">
    <text evidence="1">Belongs to the VEFS (VRN2-EMF2-FIS2-SU(Z)12) family.</text>
</comment>
<keyword evidence="6" id="KW-0804">Transcription</keyword>
<dbReference type="AlphaFoldDB" id="A0A167ZBX7"/>
<feature type="region of interest" description="Disordered" evidence="7">
    <location>
        <begin position="65"/>
        <end position="94"/>
    </location>
</feature>
<reference evidence="9 10" key="1">
    <citation type="journal article" date="2016" name="Genome Biol. Evol.">
        <title>Divergent and convergent evolution of fungal pathogenicity.</title>
        <authorList>
            <person name="Shang Y."/>
            <person name="Xiao G."/>
            <person name="Zheng P."/>
            <person name="Cen K."/>
            <person name="Zhan S."/>
            <person name="Wang C."/>
        </authorList>
    </citation>
    <scope>NUCLEOTIDE SEQUENCE [LARGE SCALE GENOMIC DNA]</scope>
    <source>
        <strain evidence="9 10">RCEF 264</strain>
    </source>
</reference>
<feature type="region of interest" description="Disordered" evidence="7">
    <location>
        <begin position="637"/>
        <end position="659"/>
    </location>
</feature>
<keyword evidence="4" id="KW-0862">Zinc</keyword>
<dbReference type="OrthoDB" id="166746at2759"/>
<dbReference type="CDD" id="cd15489">
    <property type="entry name" value="PHD_SF"/>
    <property type="match status" value="1"/>
</dbReference>
<feature type="region of interest" description="Disordered" evidence="7">
    <location>
        <begin position="232"/>
        <end position="267"/>
    </location>
</feature>
<comment type="caution">
    <text evidence="9">The sequence shown here is derived from an EMBL/GenBank/DDBJ whole genome shotgun (WGS) entry which is preliminary data.</text>
</comment>
<dbReference type="Pfam" id="PF09733">
    <property type="entry name" value="VEFS-Box"/>
    <property type="match status" value="1"/>
</dbReference>
<evidence type="ECO:0000256" key="6">
    <source>
        <dbReference type="ARBA" id="ARBA00023163"/>
    </source>
</evidence>